<organism evidence="13 14">
    <name type="scientific">Mycena venus</name>
    <dbReference type="NCBI Taxonomy" id="2733690"/>
    <lineage>
        <taxon>Eukaryota</taxon>
        <taxon>Fungi</taxon>
        <taxon>Dikarya</taxon>
        <taxon>Basidiomycota</taxon>
        <taxon>Agaricomycotina</taxon>
        <taxon>Agaricomycetes</taxon>
        <taxon>Agaricomycetidae</taxon>
        <taxon>Agaricales</taxon>
        <taxon>Marasmiineae</taxon>
        <taxon>Mycenaceae</taxon>
        <taxon>Mycena</taxon>
    </lineage>
</organism>
<evidence type="ECO:0000256" key="8">
    <source>
        <dbReference type="ARBA" id="ARBA00023163"/>
    </source>
</evidence>
<feature type="compositionally biased region" description="Low complexity" evidence="10">
    <location>
        <begin position="198"/>
        <end position="208"/>
    </location>
</feature>
<dbReference type="OrthoDB" id="428577at2759"/>
<name>A0A8H6Y6E7_9AGAR</name>
<keyword evidence="7" id="KW-0238">DNA-binding</keyword>
<keyword evidence="5" id="KW-0862">Zinc</keyword>
<keyword evidence="14" id="KW-1185">Reference proteome</keyword>
<proteinExistence type="inferred from homology"/>
<comment type="caution">
    <text evidence="13">The sequence shown here is derived from an EMBL/GenBank/DDBJ whole genome shotgun (WGS) entry which is preliminary data.</text>
</comment>
<keyword evidence="4" id="KW-0863">Zinc-finger</keyword>
<comment type="subcellular location">
    <subcellularLocation>
        <location evidence="1">Nucleus</location>
        <location evidence="1">Nucleolus</location>
    </subcellularLocation>
</comment>
<evidence type="ECO:0000256" key="6">
    <source>
        <dbReference type="ARBA" id="ARBA00023015"/>
    </source>
</evidence>
<evidence type="ECO:0000256" key="7">
    <source>
        <dbReference type="ARBA" id="ARBA00023125"/>
    </source>
</evidence>
<evidence type="ECO:0000256" key="2">
    <source>
        <dbReference type="ARBA" id="ARBA00006899"/>
    </source>
</evidence>
<dbReference type="GO" id="GO:0008270">
    <property type="term" value="F:zinc ion binding"/>
    <property type="evidence" value="ECO:0007669"/>
    <property type="project" value="UniProtKB-KW"/>
</dbReference>
<dbReference type="GO" id="GO:0042790">
    <property type="term" value="P:nucleolar large rRNA transcription by RNA polymerase I"/>
    <property type="evidence" value="ECO:0007669"/>
    <property type="project" value="TreeGrafter"/>
</dbReference>
<dbReference type="InterPro" id="IPR048538">
    <property type="entry name" value="Rrn7_cyclin_C"/>
</dbReference>
<feature type="domain" description="Rrn7/TAF1B N-terminal cyclin" evidence="11">
    <location>
        <begin position="79"/>
        <end position="152"/>
    </location>
</feature>
<feature type="compositionally biased region" description="Basic and acidic residues" evidence="10">
    <location>
        <begin position="210"/>
        <end position="220"/>
    </location>
</feature>
<evidence type="ECO:0000256" key="10">
    <source>
        <dbReference type="SAM" id="MobiDB-lite"/>
    </source>
</evidence>
<accession>A0A8H6Y6E7</accession>
<gene>
    <name evidence="13" type="ORF">MVEN_01237500</name>
</gene>
<dbReference type="InterPro" id="IPR033599">
    <property type="entry name" value="TAF1B/Rrn7"/>
</dbReference>
<feature type="compositionally biased region" description="Acidic residues" evidence="10">
    <location>
        <begin position="173"/>
        <end position="197"/>
    </location>
</feature>
<dbReference type="Proteomes" id="UP000620124">
    <property type="component" value="Unassembled WGS sequence"/>
</dbReference>
<feature type="region of interest" description="Disordered" evidence="10">
    <location>
        <begin position="122"/>
        <end position="226"/>
    </location>
</feature>
<evidence type="ECO:0000256" key="9">
    <source>
        <dbReference type="ARBA" id="ARBA00023242"/>
    </source>
</evidence>
<dbReference type="GO" id="GO:0070860">
    <property type="term" value="C:RNA polymerase I core factor complex"/>
    <property type="evidence" value="ECO:0007669"/>
    <property type="project" value="InterPro"/>
</dbReference>
<evidence type="ECO:0000313" key="14">
    <source>
        <dbReference type="Proteomes" id="UP000620124"/>
    </source>
</evidence>
<protein>
    <submittedName>
        <fullName evidence="13">Uncharacterized protein</fullName>
    </submittedName>
</protein>
<dbReference type="GO" id="GO:0001164">
    <property type="term" value="F:RNA polymerase I core promoter sequence-specific DNA binding"/>
    <property type="evidence" value="ECO:0007669"/>
    <property type="project" value="InterPro"/>
</dbReference>
<evidence type="ECO:0000313" key="13">
    <source>
        <dbReference type="EMBL" id="KAF7352714.1"/>
    </source>
</evidence>
<keyword evidence="6" id="KW-0805">Transcription regulation</keyword>
<feature type="domain" description="Rrn7/TAF1B N-terminal cyclin" evidence="11">
    <location>
        <begin position="201"/>
        <end position="282"/>
    </location>
</feature>
<evidence type="ECO:0000256" key="1">
    <source>
        <dbReference type="ARBA" id="ARBA00004604"/>
    </source>
</evidence>
<dbReference type="EMBL" id="JACAZI010000009">
    <property type="protein sequence ID" value="KAF7352714.1"/>
    <property type="molecule type" value="Genomic_DNA"/>
</dbReference>
<feature type="domain" description="Rrn7/TAF1B C-terminal cyclin" evidence="12">
    <location>
        <begin position="303"/>
        <end position="478"/>
    </location>
</feature>
<comment type="similarity">
    <text evidence="2">Belongs to the RRN7/TAF1B family.</text>
</comment>
<dbReference type="PANTHER" id="PTHR31576">
    <property type="entry name" value="TATA BOX-BINDING PROTEIN-ASSOCIATED FACTOR RNA POLYMERASE I SUBUNIT B"/>
    <property type="match status" value="1"/>
</dbReference>
<keyword evidence="9" id="KW-0539">Nucleus</keyword>
<evidence type="ECO:0000259" key="12">
    <source>
        <dbReference type="Pfam" id="PF20645"/>
    </source>
</evidence>
<dbReference type="Pfam" id="PF20644">
    <property type="entry name" value="Rrn7_cyclin_N"/>
    <property type="match status" value="2"/>
</dbReference>
<dbReference type="PANTHER" id="PTHR31576:SF2">
    <property type="entry name" value="TATA BOX-BINDING PROTEIN-ASSOCIATED FACTOR RNA POLYMERASE I SUBUNIT B"/>
    <property type="match status" value="1"/>
</dbReference>
<keyword evidence="3" id="KW-0479">Metal-binding</keyword>
<feature type="region of interest" description="Disordered" evidence="10">
    <location>
        <begin position="498"/>
        <end position="539"/>
    </location>
</feature>
<dbReference type="AlphaFoldDB" id="A0A8H6Y6E7"/>
<evidence type="ECO:0000259" key="11">
    <source>
        <dbReference type="Pfam" id="PF20644"/>
    </source>
</evidence>
<keyword evidence="8" id="KW-0804">Transcription</keyword>
<dbReference type="InterPro" id="IPR048540">
    <property type="entry name" value="Rrn7_cyclin_N"/>
</dbReference>
<dbReference type="Pfam" id="PF20645">
    <property type="entry name" value="Rrn7_cyclin_C"/>
    <property type="match status" value="1"/>
</dbReference>
<evidence type="ECO:0000256" key="5">
    <source>
        <dbReference type="ARBA" id="ARBA00022833"/>
    </source>
</evidence>
<sequence length="539" mass="60284">MAPAQTLPSVQIQTMAQGAVERAHRMQRGKEVTEVDEMGRHAVKKRALKSNRKKNIRTDNGDDKLYYGNRGRYFYFQCLQLILRHQVAVLIERWALPPELEVVCRDLWALHLSLLRNPPPAEPALAAHESQDEGEVDPSASTPKRERKSSFQDSDLDLDSNSKEEDPKPPSSGDEDDDDDDDVKAEVATDPELDDLLAENSASESSSSDGENKTDDDKNKFVPRTKRTKKAGLARFEQPANTLAVIVLACWTLRIPILYRDLTQLIESYELPYLEATRVLPQSMTMHLTRYNIQALSPPKTPNTLAMHNLASSLARRLHLSFGVKTPEVNAAPILWRIVTQCLGGTPTLYRLTKRLSAVLSLPLTLHNSLAPRLKRVKRYDVESHKFDNVAPEVAFVTTGIIVLKLVYGLDGKERLPVHSEDPASDLPRIDEYLELLGRLNDADSNTRSAEFDSRTAMAIEDLSEDRVDEYLAFCERALVGSENDVLERFFPLPTPQTKFPLPKGASAGEQVQLRATGLQDREEEALRPGEGYTLGDGG</sequence>
<evidence type="ECO:0000256" key="3">
    <source>
        <dbReference type="ARBA" id="ARBA00022723"/>
    </source>
</evidence>
<evidence type="ECO:0000256" key="4">
    <source>
        <dbReference type="ARBA" id="ARBA00022771"/>
    </source>
</evidence>
<reference evidence="13" key="1">
    <citation type="submission" date="2020-05" db="EMBL/GenBank/DDBJ databases">
        <title>Mycena genomes resolve the evolution of fungal bioluminescence.</title>
        <authorList>
            <person name="Tsai I.J."/>
        </authorList>
    </citation>
    <scope>NUCLEOTIDE SEQUENCE</scope>
    <source>
        <strain evidence="13">CCC161011</strain>
    </source>
</reference>